<organism evidence="5 6">
    <name type="scientific">Arabidopsis thaliana x Arabidopsis arenosa</name>
    <dbReference type="NCBI Taxonomy" id="1240361"/>
    <lineage>
        <taxon>Eukaryota</taxon>
        <taxon>Viridiplantae</taxon>
        <taxon>Streptophyta</taxon>
        <taxon>Embryophyta</taxon>
        <taxon>Tracheophyta</taxon>
        <taxon>Spermatophyta</taxon>
        <taxon>Magnoliopsida</taxon>
        <taxon>eudicotyledons</taxon>
        <taxon>Gunneridae</taxon>
        <taxon>Pentapetalae</taxon>
        <taxon>rosids</taxon>
        <taxon>malvids</taxon>
        <taxon>Brassicales</taxon>
        <taxon>Brassicaceae</taxon>
        <taxon>Camelineae</taxon>
        <taxon>Arabidopsis</taxon>
    </lineage>
</organism>
<dbReference type="CDD" id="cd00303">
    <property type="entry name" value="retropepsin_like"/>
    <property type="match status" value="1"/>
</dbReference>
<comment type="caution">
    <text evidence="5">The sequence shown here is derived from an EMBL/GenBank/DDBJ whole genome shotgun (WGS) entry which is preliminary data.</text>
</comment>
<feature type="region of interest" description="Disordered" evidence="3">
    <location>
        <begin position="1190"/>
        <end position="1237"/>
    </location>
</feature>
<evidence type="ECO:0000256" key="1">
    <source>
        <dbReference type="ARBA" id="ARBA00023268"/>
    </source>
</evidence>
<dbReference type="PANTHER" id="PTHR37984:SF5">
    <property type="entry name" value="PROTEIN NYNRIN-LIKE"/>
    <property type="match status" value="1"/>
</dbReference>
<dbReference type="InterPro" id="IPR050951">
    <property type="entry name" value="Retrovirus_Pol_polyprotein"/>
</dbReference>
<sequence>MISHAKSGGEKPDWILSDYWTIMQRHWATEKAKGTSEKARASRMSDRNGLGPHSHRAGSRSFLRVKDVLEANNEDYSFIAVMKKTHQKPDGSYIDQRARLVANTYEKHVQERLCLLESAGEENLRAETIDNHEKNEIYIKADVSSKHGHIFGLGALMETLPSVGASSSAPQASEEVETITHRLQEMETDLKKSLEENLQIQKILEAMEKLVETFAIFIVVEEETIPDGFDPHPAPVDRHPIRSDNVQIPAATKSANRRIPFPKSPKKSRQALDDLRCKAMIDKLIVQMPLVEAIHLSPTIKRYVKTMVTKNLTKECNVMMISEQGSDIIQERIPRKLPDPRTFVLSVTINHDSFPRALCDFGSSVNLMPRSVAMHLGNSNLEPTFITLVLADRSTRIPDRILIDLLVMIGKSMIPTDFVVLPYEKEPKDPIILGRSFLHTDLFTSSASDSISEMELEDPLERVLVSSIEDSADLDSKTSTYTKLLDETEHVMQLTVEEALPSVTSTSTTTSDWDPTKAPKIELKPLLAGLKLNPNLKEVVKKEIMKLLEAGIIYLISDSSWVSPVHVVPKKGGVTVVKNEKDELIPTQTITGHQMCIDYRKLNAATRKDHFPLPFIDQMLERGMMSIFTDMIEDIMEVFMDDFSVYGSSFEDCLENLCKLFARCEEKHLVLNWEKCHFMVHDGIVLVHRISEHGIEVDRAKIVVMTSLQALDNVKAVKSFLGHASFYRRFIKDFSRIARPLTALLCKEVKFEFTQECHDAFQQIKQALISARIVQPPDWDLPFEVMCDASDFAVGTILGQRKDKKLHAIYYASRTLDDAQRNYATTEKELLAVVFAFEKFRSYLVGSKVIVHTDHAALKYLIQKKDANLQNRASVSIDTPIMSIDTHISEEVDSRSCVMVSIDTTAPVDRHSSESMRNGSPTENCAVTAVEKDYPCSSYGGHFATFKTVSKVLQAGFWWSTMFRDAQKFISQCDPCQRRGKISKRNEKPHKFILEVEVFDCWGIDFMGPFPSSNKNLYILVAVDYVSKWVEAIASPKNDSAVVMKLFKSIIFPCFGVPRIVISDGGKHFINKILAKLLLHYGVKHRVATPYHPQTSGQVEVSNMQIKEILEKTVGKAKKEWSYKLDDALWAYMTAFKTPLAWAVKMINFDIKSAGERRLIQLNELVVIRIHAYDNSKLYKERTKAYHDKKILTRTFEPNDQGRKRRRGRASDLPPPPPSLTTASASPPPLVTTHPNRNPKLQPLNLLFIDFHGQSFQMREFLLKVFGRKMSTGNSLKRLQIEKSVLGMLDDIGLGTISCRQYDLYPELVKQFMTSVRVSYVNDRKHNAQEGALIFFIRGVRYRLPLRDLCDIYGFDNDITGVFLPGQFKDAVHLGIRHPVLRYLVRLISSTLLCKMEPSKMRLSKLLLLYHALHDFFPAGLGFEQVDRRGQKSERVSSLLTPIFEHFRISFEGEEVNTTRVTMDETYLKNSHWHKGNLLWCFRDDRGQHMIQLPRPALTEITGEHEEIGFHPDPSLLHAAPRTRQQRGSVAGSAPTQTEDEFIDPAGGPRVGSSSSALPYQLPSPPPIPMEPHVFQQYVVDSFKSVWNAIATLSRYGCVAPTRVRSLSNSYDASQVHINPDFPEVQAFVSRLHADGLSLTFRESVPKFQMVTVKQDDDCKQYERKSICDLLHSMEIGKVRVVCTIYALDLDWSWYMLYVKVMDGTGETKCLLFDTIYADMVGESCTSMLGGSFNETEDPNDVPNGLRNLVGKTFLFLVSVEKENIWDSKDSFKVTRLLFNDGLCGDEVLEDSEYSVNPASIISRDQETSDSVTPLSKRVYATKLSDSEQSSSSKKFCVQPFDLEKSEPEFNDELATKEVKNA</sequence>
<feature type="domain" description="Integrase catalytic" evidence="4">
    <location>
        <begin position="985"/>
        <end position="1153"/>
    </location>
</feature>
<keyword evidence="1" id="KW-0511">Multifunctional enzyme</keyword>
<dbReference type="CDD" id="cd09274">
    <property type="entry name" value="RNase_HI_RT_Ty3"/>
    <property type="match status" value="1"/>
</dbReference>
<dbReference type="Pfam" id="PF03078">
    <property type="entry name" value="ATHILA"/>
    <property type="match status" value="1"/>
</dbReference>
<evidence type="ECO:0000313" key="5">
    <source>
        <dbReference type="EMBL" id="KAG7603877.1"/>
    </source>
</evidence>
<dbReference type="InterPro" id="IPR001584">
    <property type="entry name" value="Integrase_cat-core"/>
</dbReference>
<keyword evidence="6" id="KW-1185">Reference proteome</keyword>
<dbReference type="Pfam" id="PF03004">
    <property type="entry name" value="Transposase_24"/>
    <property type="match status" value="1"/>
</dbReference>
<feature type="coiled-coil region" evidence="2">
    <location>
        <begin position="176"/>
        <end position="203"/>
    </location>
</feature>
<dbReference type="Pfam" id="PF17919">
    <property type="entry name" value="RT_RNaseH_2"/>
    <property type="match status" value="1"/>
</dbReference>
<dbReference type="GO" id="GO:0003824">
    <property type="term" value="F:catalytic activity"/>
    <property type="evidence" value="ECO:0007669"/>
    <property type="project" value="UniProtKB-KW"/>
</dbReference>
<feature type="region of interest" description="Disordered" evidence="3">
    <location>
        <begin position="30"/>
        <end position="57"/>
    </location>
</feature>
<protein>
    <submittedName>
        <fullName evidence="5">Integrase catalytic core</fullName>
    </submittedName>
</protein>
<evidence type="ECO:0000259" key="4">
    <source>
        <dbReference type="PROSITE" id="PS50994"/>
    </source>
</evidence>
<feature type="region of interest" description="Disordered" evidence="3">
    <location>
        <begin position="1522"/>
        <end position="1565"/>
    </location>
</feature>
<dbReference type="GO" id="GO:0015074">
    <property type="term" value="P:DNA integration"/>
    <property type="evidence" value="ECO:0007669"/>
    <property type="project" value="InterPro"/>
</dbReference>
<dbReference type="CDD" id="cd04476">
    <property type="entry name" value="RPA1_DBD_C"/>
    <property type="match status" value="1"/>
</dbReference>
<dbReference type="PROSITE" id="PS50994">
    <property type="entry name" value="INTEGRASE"/>
    <property type="match status" value="1"/>
</dbReference>
<dbReference type="EMBL" id="JAEFBK010000005">
    <property type="protein sequence ID" value="KAG7603877.1"/>
    <property type="molecule type" value="Genomic_DNA"/>
</dbReference>
<dbReference type="InterPro" id="IPR004312">
    <property type="entry name" value="ATHILA_Orf1_C"/>
</dbReference>
<dbReference type="CDD" id="cd01647">
    <property type="entry name" value="RT_LTR"/>
    <property type="match status" value="1"/>
</dbReference>
<accession>A0A8T2CW87</accession>
<dbReference type="InterPro" id="IPR004252">
    <property type="entry name" value="Probable_transposase_24"/>
</dbReference>
<dbReference type="Pfam" id="PF00665">
    <property type="entry name" value="rve"/>
    <property type="match status" value="1"/>
</dbReference>
<dbReference type="InterPro" id="IPR041577">
    <property type="entry name" value="RT_RNaseH_2"/>
</dbReference>
<reference evidence="5 6" key="1">
    <citation type="submission" date="2020-12" db="EMBL/GenBank/DDBJ databases">
        <title>Concerted genomic and epigenomic changes stabilize Arabidopsis allopolyploids.</title>
        <authorList>
            <person name="Chen Z."/>
        </authorList>
    </citation>
    <scope>NUCLEOTIDE SEQUENCE [LARGE SCALE GENOMIC DNA]</scope>
    <source>
        <strain evidence="5">Allo738</strain>
        <tissue evidence="5">Leaf</tissue>
    </source>
</reference>
<dbReference type="PANTHER" id="PTHR37984">
    <property type="entry name" value="PROTEIN CBG26694"/>
    <property type="match status" value="1"/>
</dbReference>
<proteinExistence type="predicted"/>
<keyword evidence="2" id="KW-0175">Coiled coil</keyword>
<dbReference type="FunFam" id="3.30.70.270:FF:000020">
    <property type="entry name" value="Transposon Tf2-6 polyprotein-like Protein"/>
    <property type="match status" value="1"/>
</dbReference>
<evidence type="ECO:0000256" key="2">
    <source>
        <dbReference type="SAM" id="Coils"/>
    </source>
</evidence>
<dbReference type="InterPro" id="IPR047192">
    <property type="entry name" value="Euk_RPA1_DBD_C"/>
</dbReference>
<dbReference type="Proteomes" id="UP000694240">
    <property type="component" value="Chromosome 5"/>
</dbReference>
<evidence type="ECO:0000313" key="6">
    <source>
        <dbReference type="Proteomes" id="UP000694240"/>
    </source>
</evidence>
<name>A0A8T2CW87_9BRAS</name>
<dbReference type="InterPro" id="IPR041588">
    <property type="entry name" value="Integrase_H2C2"/>
</dbReference>
<feature type="compositionally biased region" description="Basic and acidic residues" evidence="3">
    <location>
        <begin position="30"/>
        <end position="46"/>
    </location>
</feature>
<dbReference type="Pfam" id="PF17921">
    <property type="entry name" value="Integrase_H2C2"/>
    <property type="match status" value="1"/>
</dbReference>
<dbReference type="FunFam" id="3.10.20.370:FF:000001">
    <property type="entry name" value="Retrovirus-related Pol polyprotein from transposon 17.6-like protein"/>
    <property type="match status" value="1"/>
</dbReference>
<gene>
    <name evidence="5" type="ORF">ISN45_At05g029360</name>
</gene>
<evidence type="ECO:0000256" key="3">
    <source>
        <dbReference type="SAM" id="MobiDB-lite"/>
    </source>
</evidence>